<protein>
    <recommendedName>
        <fullName evidence="5">Aminotransferase class V domain-containing protein</fullName>
    </recommendedName>
</protein>
<evidence type="ECO:0000256" key="3">
    <source>
        <dbReference type="RuleBase" id="RU004075"/>
    </source>
</evidence>
<dbReference type="PANTHER" id="PTHR21152">
    <property type="entry name" value="AMINOTRANSFERASE CLASS V"/>
    <property type="match status" value="1"/>
</dbReference>
<sequence>MYFYRYGTLLIVDTVVSIGGVPFLMDEWGVDAVYTSTQKALSGPAGITPVAFSERAEKKINSRTHNPPFYFDIKLLAAQWNCYGITRAYHHTMSPPLIWALRCCLMEISKITLPKFWQQHAEVTAYFHKRLQEYGFKLLVPKPEDRLPTVTTVTLPPGYDYANFVKYLRKKHNIVILGGLGPTVGKAVRIGIMGVNSTKEVADRVARALADTLKSLTKSSL</sequence>
<dbReference type="Gene3D" id="3.90.1150.10">
    <property type="entry name" value="Aspartate Aminotransferase, domain 1"/>
    <property type="match status" value="1"/>
</dbReference>
<dbReference type="PANTHER" id="PTHR21152:SF40">
    <property type="entry name" value="ALANINE--GLYOXYLATE AMINOTRANSFERASE"/>
    <property type="match status" value="1"/>
</dbReference>
<dbReference type="InterPro" id="IPR015424">
    <property type="entry name" value="PyrdxlP-dep_Trfase"/>
</dbReference>
<evidence type="ECO:0000259" key="5">
    <source>
        <dbReference type="Pfam" id="PF00266"/>
    </source>
</evidence>
<feature type="domain" description="Aminotransferase class V" evidence="5">
    <location>
        <begin position="5"/>
        <end position="201"/>
    </location>
</feature>
<comment type="similarity">
    <text evidence="3">Belongs to the class-V pyridoxal-phosphate-dependent aminotransferase family.</text>
</comment>
<keyword evidence="2" id="KW-0663">Pyridoxal phosphate</keyword>
<evidence type="ECO:0000256" key="2">
    <source>
        <dbReference type="ARBA" id="ARBA00022898"/>
    </source>
</evidence>
<organism evidence="6 7">
    <name type="scientific">Euphydryas editha</name>
    <name type="common">Edith's checkerspot</name>
    <dbReference type="NCBI Taxonomy" id="104508"/>
    <lineage>
        <taxon>Eukaryota</taxon>
        <taxon>Metazoa</taxon>
        <taxon>Ecdysozoa</taxon>
        <taxon>Arthropoda</taxon>
        <taxon>Hexapoda</taxon>
        <taxon>Insecta</taxon>
        <taxon>Pterygota</taxon>
        <taxon>Neoptera</taxon>
        <taxon>Endopterygota</taxon>
        <taxon>Lepidoptera</taxon>
        <taxon>Glossata</taxon>
        <taxon>Ditrysia</taxon>
        <taxon>Papilionoidea</taxon>
        <taxon>Nymphalidae</taxon>
        <taxon>Nymphalinae</taxon>
        <taxon>Euphydryas</taxon>
    </lineage>
</organism>
<name>A0AAU9UEM9_EUPED</name>
<reference evidence="6" key="1">
    <citation type="submission" date="2022-03" db="EMBL/GenBank/DDBJ databases">
        <authorList>
            <person name="Tunstrom K."/>
        </authorList>
    </citation>
    <scope>NUCLEOTIDE SEQUENCE</scope>
</reference>
<comment type="cofactor">
    <cofactor evidence="1 4">
        <name>pyridoxal 5'-phosphate</name>
        <dbReference type="ChEBI" id="CHEBI:597326"/>
    </cofactor>
</comment>
<dbReference type="EMBL" id="CAKOGL010000016">
    <property type="protein sequence ID" value="CAH2096204.1"/>
    <property type="molecule type" value="Genomic_DNA"/>
</dbReference>
<dbReference type="AlphaFoldDB" id="A0AAU9UEM9"/>
<evidence type="ECO:0000313" key="7">
    <source>
        <dbReference type="Proteomes" id="UP001153954"/>
    </source>
</evidence>
<dbReference type="Pfam" id="PF00266">
    <property type="entry name" value="Aminotran_5"/>
    <property type="match status" value="1"/>
</dbReference>
<comment type="caution">
    <text evidence="6">The sequence shown here is derived from an EMBL/GenBank/DDBJ whole genome shotgun (WGS) entry which is preliminary data.</text>
</comment>
<dbReference type="Proteomes" id="UP001153954">
    <property type="component" value="Unassembled WGS sequence"/>
</dbReference>
<evidence type="ECO:0000313" key="6">
    <source>
        <dbReference type="EMBL" id="CAH2096204.1"/>
    </source>
</evidence>
<proteinExistence type="inferred from homology"/>
<dbReference type="InterPro" id="IPR020578">
    <property type="entry name" value="Aminotrans_V_PyrdxlP_BS"/>
</dbReference>
<accession>A0AAU9UEM9</accession>
<dbReference type="Gene3D" id="3.40.640.10">
    <property type="entry name" value="Type I PLP-dependent aspartate aminotransferase-like (Major domain)"/>
    <property type="match status" value="1"/>
</dbReference>
<dbReference type="InterPro" id="IPR000192">
    <property type="entry name" value="Aminotrans_V_dom"/>
</dbReference>
<dbReference type="InterPro" id="IPR015422">
    <property type="entry name" value="PyrdxlP-dep_Trfase_small"/>
</dbReference>
<dbReference type="GO" id="GO:0005777">
    <property type="term" value="C:peroxisome"/>
    <property type="evidence" value="ECO:0007669"/>
    <property type="project" value="TreeGrafter"/>
</dbReference>
<evidence type="ECO:0000256" key="1">
    <source>
        <dbReference type="ARBA" id="ARBA00001933"/>
    </source>
</evidence>
<dbReference type="GO" id="GO:0004760">
    <property type="term" value="F:L-serine-pyruvate transaminase activity"/>
    <property type="evidence" value="ECO:0007669"/>
    <property type="project" value="TreeGrafter"/>
</dbReference>
<dbReference type="GO" id="GO:0019265">
    <property type="term" value="P:glycine biosynthetic process, by transamination of glyoxylate"/>
    <property type="evidence" value="ECO:0007669"/>
    <property type="project" value="TreeGrafter"/>
</dbReference>
<gene>
    <name evidence="6" type="ORF">EEDITHA_LOCUS11574</name>
</gene>
<evidence type="ECO:0000256" key="4">
    <source>
        <dbReference type="RuleBase" id="RU004504"/>
    </source>
</evidence>
<dbReference type="SUPFAM" id="SSF53383">
    <property type="entry name" value="PLP-dependent transferases"/>
    <property type="match status" value="1"/>
</dbReference>
<dbReference type="InterPro" id="IPR015421">
    <property type="entry name" value="PyrdxlP-dep_Trfase_major"/>
</dbReference>
<dbReference type="GO" id="GO:0008453">
    <property type="term" value="F:alanine-glyoxylate transaminase activity"/>
    <property type="evidence" value="ECO:0007669"/>
    <property type="project" value="TreeGrafter"/>
</dbReference>
<keyword evidence="7" id="KW-1185">Reference proteome</keyword>
<dbReference type="PROSITE" id="PS00595">
    <property type="entry name" value="AA_TRANSFER_CLASS_5"/>
    <property type="match status" value="1"/>
</dbReference>